<dbReference type="InterPro" id="IPR000157">
    <property type="entry name" value="TIR_dom"/>
</dbReference>
<feature type="domain" description="TIR" evidence="1">
    <location>
        <begin position="17"/>
        <end position="155"/>
    </location>
</feature>
<sequence>MENPSAPASPAQAPASAGCDVFLSYNPADRAVIALIRRGLGERGIRAFYDQDSLVPGLPRMEGLETALLGAHAVTVFLGPEGLGSWQKRERALALERQLAEEKTGRRFPVIPVLLSGADLMKASGFLLLGTWIDLRRPEDPRQLEALVRALRGEPAPAVEATLEALCPYRSLQAFQEEDADLFFGREVFIESLWKKLEGHGLVAVVGASGSGKSSVVQAGLLPLLRRMKPPEAVWEAVVLTPGRRPFHSLAAQLIPLWEKEMSRTDQLREMEKLGEALARGEVSLGEALKQTLRDSRSADRLLVVVDQFEELFTLAGEPEAHAFISRLLQAPKDAPVKLVFTLRADFYGRAIAANRELSDAIQQGVVNLSSMTRDELRRAIEVPAAKGGLRFEPGLLERILDQMEGQPGNLPLVEFALTTLWKERENGVLLNARFDAMGGVAGALGTVAEATFKALPGDQQAAVLRMLPRLVRVATAGEEGTDTRQRLLLRELDERGQQVARKFVDARLLVMDREPGTNEETVEVSHEALIRSWERLRRALDEQRDFLVWRQHLRFRIAEWQRAKEDSELLLRGPLLLEARQWLEQRRDELNPAELGFIHASALAKRMSRAAMAPAVALGVLALVFFAWTFTDHYRFRNSIQTVADEKLPSTVDETDAEASIQWVAALVRAGEEAEALDTIARLWPETRAEAVVAMVEQFVKLNRLERASAALSTSWPRDHFDWSSRRWNTLVSLAEALARASPGTDFTGILRYIESPENRTKALAALADGLQRAGQSDRSQQLLEGFLQQAEQIDPSRRGGVLEFIIENLSPAFKASPLREPLAIRLQSLLKENPESLARALVSLGDVQRVVSFMEPKVQKGKFFPLEAFYLCTLLIEAKSPETVMELAIRLAQVDDTRKTETWDTFSTLGNCLAEAGELPSVLTLLSRSLNEKELQVFAPARDLFPGTQDQGERRSSPTATARTLPFSRILHRPSKKLTTLLTEPSIIKKLDSMTNGMEFVSLAAALLVEELARSDRFEDAHLLGQVFCETEATNTQKILLVAGLARLQAGQPVNTRELVDQMLSCDGYSSYDMMEVRPWTQLTAELIFELLSVRDADGAERLINMYSAAQTENRTPLLKFVMPRLVQAHMMETALQLVEKELDKSPLMAEIVIALAREKDFEQATALLLAKISSEQEKSRAAMVLATAQAESGALRAAHATADSCFFADRLRAYTAIVNQYATKQGAPQ</sequence>
<evidence type="ECO:0000313" key="2">
    <source>
        <dbReference type="EMBL" id="MCY1083645.1"/>
    </source>
</evidence>
<dbReference type="PROSITE" id="PS50104">
    <property type="entry name" value="TIR"/>
    <property type="match status" value="1"/>
</dbReference>
<organism evidence="2 3">
    <name type="scientific">Archangium lansingense</name>
    <dbReference type="NCBI Taxonomy" id="2995310"/>
    <lineage>
        <taxon>Bacteria</taxon>
        <taxon>Pseudomonadati</taxon>
        <taxon>Myxococcota</taxon>
        <taxon>Myxococcia</taxon>
        <taxon>Myxococcales</taxon>
        <taxon>Cystobacterineae</taxon>
        <taxon>Archangiaceae</taxon>
        <taxon>Archangium</taxon>
    </lineage>
</organism>
<proteinExistence type="predicted"/>
<gene>
    <name evidence="2" type="ORF">OV287_55325</name>
</gene>
<dbReference type="SUPFAM" id="SSF52540">
    <property type="entry name" value="P-loop containing nucleoside triphosphate hydrolases"/>
    <property type="match status" value="1"/>
</dbReference>
<dbReference type="EMBL" id="JAPNKA010000001">
    <property type="protein sequence ID" value="MCY1083645.1"/>
    <property type="molecule type" value="Genomic_DNA"/>
</dbReference>
<dbReference type="Gene3D" id="3.40.50.10140">
    <property type="entry name" value="Toll/interleukin-1 receptor homology (TIR) domain"/>
    <property type="match status" value="1"/>
</dbReference>
<dbReference type="Proteomes" id="UP001207654">
    <property type="component" value="Unassembled WGS sequence"/>
</dbReference>
<keyword evidence="3" id="KW-1185">Reference proteome</keyword>
<name>A0ABT4APM2_9BACT</name>
<dbReference type="Pfam" id="PF20703">
    <property type="entry name" value="nSTAND1"/>
    <property type="match status" value="1"/>
</dbReference>
<accession>A0ABT4APM2</accession>
<dbReference type="InterPro" id="IPR049052">
    <property type="entry name" value="nSTAND1"/>
</dbReference>
<dbReference type="RefSeq" id="WP_267542169.1">
    <property type="nucleotide sequence ID" value="NZ_JAPNKA010000001.1"/>
</dbReference>
<evidence type="ECO:0000259" key="1">
    <source>
        <dbReference type="PROSITE" id="PS50104"/>
    </source>
</evidence>
<dbReference type="InterPro" id="IPR035897">
    <property type="entry name" value="Toll_tir_struct_dom_sf"/>
</dbReference>
<comment type="caution">
    <text evidence="2">The sequence shown here is derived from an EMBL/GenBank/DDBJ whole genome shotgun (WGS) entry which is preliminary data.</text>
</comment>
<dbReference type="Gene3D" id="3.40.50.300">
    <property type="entry name" value="P-loop containing nucleotide triphosphate hydrolases"/>
    <property type="match status" value="1"/>
</dbReference>
<dbReference type="Pfam" id="PF13676">
    <property type="entry name" value="TIR_2"/>
    <property type="match status" value="1"/>
</dbReference>
<protein>
    <submittedName>
        <fullName evidence="2">TIR domain-containing protein</fullName>
    </submittedName>
</protein>
<reference evidence="2 3" key="1">
    <citation type="submission" date="2022-11" db="EMBL/GenBank/DDBJ databases">
        <title>Minimal conservation of predation-associated metabolite biosynthetic gene clusters underscores biosynthetic potential of Myxococcota including descriptions for ten novel species: Archangium lansinium sp. nov., Myxococcus landrumus sp. nov., Nannocystis bai.</title>
        <authorList>
            <person name="Ahearne A."/>
            <person name="Stevens C."/>
            <person name="Phillips K."/>
        </authorList>
    </citation>
    <scope>NUCLEOTIDE SEQUENCE [LARGE SCALE GENOMIC DNA]</scope>
    <source>
        <strain evidence="2 3">MIWBW</strain>
    </source>
</reference>
<dbReference type="SUPFAM" id="SSF52200">
    <property type="entry name" value="Toll/Interleukin receptor TIR domain"/>
    <property type="match status" value="1"/>
</dbReference>
<dbReference type="InterPro" id="IPR027417">
    <property type="entry name" value="P-loop_NTPase"/>
</dbReference>
<evidence type="ECO:0000313" key="3">
    <source>
        <dbReference type="Proteomes" id="UP001207654"/>
    </source>
</evidence>